<dbReference type="RefSeq" id="XP_001578912.1">
    <property type="nucleotide sequence ID" value="XM_001578862.1"/>
</dbReference>
<reference evidence="1" key="2">
    <citation type="journal article" date="2007" name="Science">
        <title>Draft genome sequence of the sexually transmitted pathogen Trichomonas vaginalis.</title>
        <authorList>
            <person name="Carlton J.M."/>
            <person name="Hirt R.P."/>
            <person name="Silva J.C."/>
            <person name="Delcher A.L."/>
            <person name="Schatz M."/>
            <person name="Zhao Q."/>
            <person name="Wortman J.R."/>
            <person name="Bidwell S.L."/>
            <person name="Alsmark U.C.M."/>
            <person name="Besteiro S."/>
            <person name="Sicheritz-Ponten T."/>
            <person name="Noel C.J."/>
            <person name="Dacks J.B."/>
            <person name="Foster P.G."/>
            <person name="Simillion C."/>
            <person name="Van de Peer Y."/>
            <person name="Miranda-Saavedra D."/>
            <person name="Barton G.J."/>
            <person name="Westrop G.D."/>
            <person name="Mueller S."/>
            <person name="Dessi D."/>
            <person name="Fiori P.L."/>
            <person name="Ren Q."/>
            <person name="Paulsen I."/>
            <person name="Zhang H."/>
            <person name="Bastida-Corcuera F.D."/>
            <person name="Simoes-Barbosa A."/>
            <person name="Brown M.T."/>
            <person name="Hayes R.D."/>
            <person name="Mukherjee M."/>
            <person name="Okumura C.Y."/>
            <person name="Schneider R."/>
            <person name="Smith A.J."/>
            <person name="Vanacova S."/>
            <person name="Villalvazo M."/>
            <person name="Haas B.J."/>
            <person name="Pertea M."/>
            <person name="Feldblyum T.V."/>
            <person name="Utterback T.R."/>
            <person name="Shu C.L."/>
            <person name="Osoegawa K."/>
            <person name="de Jong P.J."/>
            <person name="Hrdy I."/>
            <person name="Horvathova L."/>
            <person name="Zubacova Z."/>
            <person name="Dolezal P."/>
            <person name="Malik S.B."/>
            <person name="Logsdon J.M. Jr."/>
            <person name="Henze K."/>
            <person name="Gupta A."/>
            <person name="Wang C.C."/>
            <person name="Dunne R.L."/>
            <person name="Upcroft J.A."/>
            <person name="Upcroft P."/>
            <person name="White O."/>
            <person name="Salzberg S.L."/>
            <person name="Tang P."/>
            <person name="Chiu C.-H."/>
            <person name="Lee Y.-S."/>
            <person name="Embley T.M."/>
            <person name="Coombs G.H."/>
            <person name="Mottram J.C."/>
            <person name="Tachezy J."/>
            <person name="Fraser-Liggett C.M."/>
            <person name="Johnson P.J."/>
        </authorList>
    </citation>
    <scope>NUCLEOTIDE SEQUENCE [LARGE SCALE GENOMIC DNA]</scope>
    <source>
        <strain evidence="1">G3</strain>
    </source>
</reference>
<dbReference type="InParanoid" id="A2DNT1"/>
<keyword evidence="2" id="KW-1185">Reference proteome</keyword>
<accession>A2DNT1</accession>
<evidence type="ECO:0000313" key="2">
    <source>
        <dbReference type="Proteomes" id="UP000001542"/>
    </source>
</evidence>
<name>A2DNT1_TRIV3</name>
<dbReference type="EMBL" id="DS113224">
    <property type="protein sequence ID" value="EAY17926.1"/>
    <property type="molecule type" value="Genomic_DNA"/>
</dbReference>
<dbReference type="VEuPathDB" id="TrichDB:TVAG_225520"/>
<sequence>MSTGSRLDQLYQGGIKRTQSKDVIELRIKEKEKWEKTLMASNKLVEQKGTKLSKSPVTQSTSCLLQSSSSIFLAARPSKVKHDKTARKRKHSTIPTSDLTRAVKELGLCKTDSHGSLKSIPFPIETELPELKITTPVSSTINSLERFLL</sequence>
<organism evidence="1 2">
    <name type="scientific">Trichomonas vaginalis (strain ATCC PRA-98 / G3)</name>
    <dbReference type="NCBI Taxonomy" id="412133"/>
    <lineage>
        <taxon>Eukaryota</taxon>
        <taxon>Metamonada</taxon>
        <taxon>Parabasalia</taxon>
        <taxon>Trichomonadida</taxon>
        <taxon>Trichomonadidae</taxon>
        <taxon>Trichomonas</taxon>
    </lineage>
</organism>
<dbReference type="VEuPathDB" id="TrichDB:TVAGG3_0288880"/>
<dbReference type="Proteomes" id="UP000001542">
    <property type="component" value="Unassembled WGS sequence"/>
</dbReference>
<reference evidence="1" key="1">
    <citation type="submission" date="2006-10" db="EMBL/GenBank/DDBJ databases">
        <authorList>
            <person name="Amadeo P."/>
            <person name="Zhao Q."/>
            <person name="Wortman J."/>
            <person name="Fraser-Liggett C."/>
            <person name="Carlton J."/>
        </authorList>
    </citation>
    <scope>NUCLEOTIDE SEQUENCE</scope>
    <source>
        <strain evidence="1">G3</strain>
    </source>
</reference>
<protein>
    <submittedName>
        <fullName evidence="1">Uncharacterized protein</fullName>
    </submittedName>
</protein>
<evidence type="ECO:0000313" key="1">
    <source>
        <dbReference type="EMBL" id="EAY17926.1"/>
    </source>
</evidence>
<gene>
    <name evidence="1" type="ORF">TVAG_225520</name>
</gene>
<dbReference type="AlphaFoldDB" id="A2DNT1"/>
<proteinExistence type="predicted"/>
<dbReference type="KEGG" id="tva:5463429"/>